<evidence type="ECO:0000256" key="2">
    <source>
        <dbReference type="ARBA" id="ARBA00023242"/>
    </source>
</evidence>
<evidence type="ECO:0000256" key="1">
    <source>
        <dbReference type="ARBA" id="ARBA00004123"/>
    </source>
</evidence>
<comment type="subcellular location">
    <subcellularLocation>
        <location evidence="1">Nucleus</location>
    </subcellularLocation>
</comment>
<dbReference type="SUPFAM" id="SSF57701">
    <property type="entry name" value="Zn2/Cys6 DNA-binding domain"/>
    <property type="match status" value="1"/>
</dbReference>
<proteinExistence type="predicted"/>
<feature type="compositionally biased region" description="Basic and acidic residues" evidence="3">
    <location>
        <begin position="218"/>
        <end position="228"/>
    </location>
</feature>
<gene>
    <name evidence="5" type="ORF">SRS1_10717</name>
</gene>
<dbReference type="InterPro" id="IPR021858">
    <property type="entry name" value="Fun_TF"/>
</dbReference>
<feature type="compositionally biased region" description="Polar residues" evidence="3">
    <location>
        <begin position="265"/>
        <end position="299"/>
    </location>
</feature>
<dbReference type="Proteomes" id="UP000239563">
    <property type="component" value="Chromosome III"/>
</dbReference>
<feature type="domain" description="Zn(2)-C6 fungal-type" evidence="4">
    <location>
        <begin position="16"/>
        <end position="46"/>
    </location>
</feature>
<feature type="region of interest" description="Disordered" evidence="3">
    <location>
        <begin position="201"/>
        <end position="312"/>
    </location>
</feature>
<dbReference type="CDD" id="cd00067">
    <property type="entry name" value="GAL4"/>
    <property type="match status" value="1"/>
</dbReference>
<sequence>MTTSARRQLFRRSKAGCWNCRSKKKKCDELRPHCTRCVRAGEGCRYPDASSESLTESNGPNSPIDYASPSISSSSSFPSNMSMHASPMLSRSSSTSGYSSQHLSRRAQHPSYHHHPYASSTEHHVPPSHAHRDYHAQRPLSHQPPTSPAAAAPHPPPYYAAAHSTPHAQLPQQQFPPPPLSASAAADWDREQHVFKRARYDDFSSSSSTSSTLAYQDARSRQPYDAHHRIPSNHSQTSSKGKGRDALPSISPHQPNSFAMAPSASLASISNVSPPSHRSMPSPTAASRSADTSPINRTSPIGIHSHRHAPVAAAAHDRLEIDSRGPASTALPANHTSASVSSRADGSEAHYDAPPSPSPRPSSSSSQSRHKLVFDYASTEPDPEQLLATIESFPRSVVAQQTNGARAYFELLRGIAGLGQGQAMAHALAAVVASQRSSSDANMDVAAAPGSTADRSVASMVELANRHHLSAIKALQTQHQPSRRRRFSIIESNPNNLADDLPPGSNAATMILLIFACSSIGKSLMLPSYFNQCEQFLADAVEHVSTHRLFPSVNGEAIVGTPEDPPALQADKLTHHGGLLFLGTVAGLYECYLSQYTAITDWDYNPARLKRLLPFNWSESDAAIFDETRNGVAETVYSVSMVTLELVIETLDTMRKLRRAEAAAYGNRKSSRSEAEDGTAALNSLALREELGLVIRDLETGAFWKGAARTLSEAEQLSVLNSIDTQTAEQSAADENADAQRTDAGDDGSNGPVTKAFKLGSLFLAWSADGEQKQVVNRLRLANHLYRNALLVDLYVTVFNRPPSSLAVREIVSRSIGLLAAVPDKLEHGLAWPAIVLGSYARDEPERNQVRSFVSRAQWKGLAGASAAVDVLERVWSDESDSWRESVTYFGSPLIS</sequence>
<evidence type="ECO:0000313" key="5">
    <source>
        <dbReference type="EMBL" id="SJX62073.1"/>
    </source>
</evidence>
<name>A0A2N8UCL1_9BASI</name>
<dbReference type="GO" id="GO:0000981">
    <property type="term" value="F:DNA-binding transcription factor activity, RNA polymerase II-specific"/>
    <property type="evidence" value="ECO:0007669"/>
    <property type="project" value="InterPro"/>
</dbReference>
<feature type="compositionally biased region" description="Low complexity" evidence="3">
    <location>
        <begin position="159"/>
        <end position="173"/>
    </location>
</feature>
<dbReference type="PROSITE" id="PS50048">
    <property type="entry name" value="ZN2_CY6_FUNGAL_2"/>
    <property type="match status" value="1"/>
</dbReference>
<organism evidence="5 6">
    <name type="scientific">Sporisorium reilianum f. sp. reilianum</name>
    <dbReference type="NCBI Taxonomy" id="72559"/>
    <lineage>
        <taxon>Eukaryota</taxon>
        <taxon>Fungi</taxon>
        <taxon>Dikarya</taxon>
        <taxon>Basidiomycota</taxon>
        <taxon>Ustilaginomycotina</taxon>
        <taxon>Ustilaginomycetes</taxon>
        <taxon>Ustilaginales</taxon>
        <taxon>Ustilaginaceae</taxon>
        <taxon>Sporisorium</taxon>
    </lineage>
</organism>
<dbReference type="AlphaFoldDB" id="A0A2N8UCL1"/>
<feature type="region of interest" description="Disordered" evidence="3">
    <location>
        <begin position="728"/>
        <end position="751"/>
    </location>
</feature>
<feature type="compositionally biased region" description="Basic and acidic residues" evidence="3">
    <location>
        <begin position="121"/>
        <end position="136"/>
    </location>
</feature>
<protein>
    <recommendedName>
        <fullName evidence="4">Zn(2)-C6 fungal-type domain-containing protein</fullName>
    </recommendedName>
</protein>
<dbReference type="Pfam" id="PF00172">
    <property type="entry name" value="Zn_clus"/>
    <property type="match status" value="1"/>
</dbReference>
<dbReference type="PANTHER" id="PTHR37534:SF46">
    <property type="entry name" value="ZN(II)2CYS6 TRANSCRIPTION FACTOR (EUROFUNG)"/>
    <property type="match status" value="1"/>
</dbReference>
<feature type="compositionally biased region" description="Basic residues" evidence="3">
    <location>
        <begin position="103"/>
        <end position="116"/>
    </location>
</feature>
<dbReference type="PANTHER" id="PTHR37534">
    <property type="entry name" value="TRANSCRIPTIONAL ACTIVATOR PROTEIN UGA3"/>
    <property type="match status" value="1"/>
</dbReference>
<evidence type="ECO:0000259" key="4">
    <source>
        <dbReference type="PROSITE" id="PS50048"/>
    </source>
</evidence>
<dbReference type="PROSITE" id="PS00463">
    <property type="entry name" value="ZN2_CY6_FUNGAL_1"/>
    <property type="match status" value="1"/>
</dbReference>
<feature type="compositionally biased region" description="Low complexity" evidence="3">
    <location>
        <begin position="62"/>
        <end position="102"/>
    </location>
</feature>
<accession>A0A2N8UCL1</accession>
<feature type="compositionally biased region" description="Polar residues" evidence="3">
    <location>
        <begin position="334"/>
        <end position="344"/>
    </location>
</feature>
<dbReference type="SMART" id="SM00066">
    <property type="entry name" value="GAL4"/>
    <property type="match status" value="1"/>
</dbReference>
<dbReference type="EMBL" id="LT795056">
    <property type="protein sequence ID" value="SJX62073.1"/>
    <property type="molecule type" value="Genomic_DNA"/>
</dbReference>
<feature type="region of interest" description="Disordered" evidence="3">
    <location>
        <begin position="48"/>
        <end position="187"/>
    </location>
</feature>
<dbReference type="GO" id="GO:0005634">
    <property type="term" value="C:nucleus"/>
    <property type="evidence" value="ECO:0007669"/>
    <property type="project" value="UniProtKB-SubCell"/>
</dbReference>
<dbReference type="Pfam" id="PF11951">
    <property type="entry name" value="Fungal_trans_2"/>
    <property type="match status" value="1"/>
</dbReference>
<evidence type="ECO:0000256" key="3">
    <source>
        <dbReference type="SAM" id="MobiDB-lite"/>
    </source>
</evidence>
<evidence type="ECO:0000313" key="6">
    <source>
        <dbReference type="Proteomes" id="UP000239563"/>
    </source>
</evidence>
<dbReference type="InterPro" id="IPR001138">
    <property type="entry name" value="Zn2Cys6_DnaBD"/>
</dbReference>
<dbReference type="Gene3D" id="4.10.240.10">
    <property type="entry name" value="Zn(2)-C6 fungal-type DNA-binding domain"/>
    <property type="match status" value="1"/>
</dbReference>
<dbReference type="GO" id="GO:0008270">
    <property type="term" value="F:zinc ion binding"/>
    <property type="evidence" value="ECO:0007669"/>
    <property type="project" value="InterPro"/>
</dbReference>
<feature type="compositionally biased region" description="Polar residues" evidence="3">
    <location>
        <begin position="50"/>
        <end position="61"/>
    </location>
</feature>
<reference evidence="5 6" key="1">
    <citation type="submission" date="2017-02" db="EMBL/GenBank/DDBJ databases">
        <authorList>
            <person name="Peterson S.W."/>
        </authorList>
    </citation>
    <scope>NUCLEOTIDE SEQUENCE [LARGE SCALE GENOMIC DNA]</scope>
    <source>
        <strain evidence="5 6">SRS1_H2-8</strain>
    </source>
</reference>
<feature type="region of interest" description="Disordered" evidence="3">
    <location>
        <begin position="324"/>
        <end position="370"/>
    </location>
</feature>
<dbReference type="InterPro" id="IPR036864">
    <property type="entry name" value="Zn2-C6_fun-type_DNA-bd_sf"/>
</dbReference>
<keyword evidence="2" id="KW-0539">Nucleus</keyword>